<proteinExistence type="predicted"/>
<name>A0A2I0V7Z3_9ASPA</name>
<dbReference type="EMBL" id="KZ505459">
    <property type="protein sequence ID" value="PKU59521.1"/>
    <property type="molecule type" value="Genomic_DNA"/>
</dbReference>
<sequence>MAEEDSAVSHRTTQSSTGQEAELVIPPHLKFLISNIKNLVPTQLTTENYAIWRLQLYQHFSANGFETHLTGLSICPPEIDTSAHNRWKLIDRNLTSAIYRQSLQLSFRMF</sequence>
<keyword evidence="3" id="KW-1185">Reference proteome</keyword>
<reference evidence="2 3" key="1">
    <citation type="journal article" date="2016" name="Sci. Rep.">
        <title>The Dendrobium catenatum Lindl. genome sequence provides insights into polysaccharide synthase, floral development and adaptive evolution.</title>
        <authorList>
            <person name="Zhang G.Q."/>
            <person name="Xu Q."/>
            <person name="Bian C."/>
            <person name="Tsai W.C."/>
            <person name="Yeh C.M."/>
            <person name="Liu K.W."/>
            <person name="Yoshida K."/>
            <person name="Zhang L.S."/>
            <person name="Chang S.B."/>
            <person name="Chen F."/>
            <person name="Shi Y."/>
            <person name="Su Y.Y."/>
            <person name="Zhang Y.Q."/>
            <person name="Chen L.J."/>
            <person name="Yin Y."/>
            <person name="Lin M."/>
            <person name="Huang H."/>
            <person name="Deng H."/>
            <person name="Wang Z.W."/>
            <person name="Zhu S.L."/>
            <person name="Zhao X."/>
            <person name="Deng C."/>
            <person name="Niu S.C."/>
            <person name="Huang J."/>
            <person name="Wang M."/>
            <person name="Liu G.H."/>
            <person name="Yang H.J."/>
            <person name="Xiao X.J."/>
            <person name="Hsiao Y.Y."/>
            <person name="Wu W.L."/>
            <person name="Chen Y.Y."/>
            <person name="Mitsuda N."/>
            <person name="Ohme-Takagi M."/>
            <person name="Luo Y.B."/>
            <person name="Van de Peer Y."/>
            <person name="Liu Z.J."/>
        </authorList>
    </citation>
    <scope>NUCLEOTIDE SEQUENCE [LARGE SCALE GENOMIC DNA]</scope>
    <source>
        <tissue evidence="2">The whole plant</tissue>
    </source>
</reference>
<evidence type="ECO:0000313" key="3">
    <source>
        <dbReference type="Proteomes" id="UP000233837"/>
    </source>
</evidence>
<evidence type="ECO:0000256" key="1">
    <source>
        <dbReference type="SAM" id="MobiDB-lite"/>
    </source>
</evidence>
<evidence type="ECO:0000313" key="2">
    <source>
        <dbReference type="EMBL" id="PKU59521.1"/>
    </source>
</evidence>
<protein>
    <recommendedName>
        <fullName evidence="4">Retrovirus-related Pol polyprotein from transposon TNT 1-94</fullName>
    </recommendedName>
</protein>
<evidence type="ECO:0008006" key="4">
    <source>
        <dbReference type="Google" id="ProtNLM"/>
    </source>
</evidence>
<reference evidence="2 3" key="2">
    <citation type="journal article" date="2017" name="Nature">
        <title>The Apostasia genome and the evolution of orchids.</title>
        <authorList>
            <person name="Zhang G.Q."/>
            <person name="Liu K.W."/>
            <person name="Li Z."/>
            <person name="Lohaus R."/>
            <person name="Hsiao Y.Y."/>
            <person name="Niu S.C."/>
            <person name="Wang J.Y."/>
            <person name="Lin Y.C."/>
            <person name="Xu Q."/>
            <person name="Chen L.J."/>
            <person name="Yoshida K."/>
            <person name="Fujiwara S."/>
            <person name="Wang Z.W."/>
            <person name="Zhang Y.Q."/>
            <person name="Mitsuda N."/>
            <person name="Wang M."/>
            <person name="Liu G.H."/>
            <person name="Pecoraro L."/>
            <person name="Huang H.X."/>
            <person name="Xiao X.J."/>
            <person name="Lin M."/>
            <person name="Wu X.Y."/>
            <person name="Wu W.L."/>
            <person name="Chen Y.Y."/>
            <person name="Chang S.B."/>
            <person name="Sakamoto S."/>
            <person name="Ohme-Takagi M."/>
            <person name="Yagi M."/>
            <person name="Zeng S.J."/>
            <person name="Shen C.Y."/>
            <person name="Yeh C.M."/>
            <person name="Luo Y.B."/>
            <person name="Tsai W.C."/>
            <person name="Van de Peer Y."/>
            <person name="Liu Z.J."/>
        </authorList>
    </citation>
    <scope>NUCLEOTIDE SEQUENCE [LARGE SCALE GENOMIC DNA]</scope>
    <source>
        <tissue evidence="2">The whole plant</tissue>
    </source>
</reference>
<accession>A0A2I0V7Z3</accession>
<feature type="compositionally biased region" description="Polar residues" evidence="1">
    <location>
        <begin position="9"/>
        <end position="19"/>
    </location>
</feature>
<organism evidence="2 3">
    <name type="scientific">Dendrobium catenatum</name>
    <dbReference type="NCBI Taxonomy" id="906689"/>
    <lineage>
        <taxon>Eukaryota</taxon>
        <taxon>Viridiplantae</taxon>
        <taxon>Streptophyta</taxon>
        <taxon>Embryophyta</taxon>
        <taxon>Tracheophyta</taxon>
        <taxon>Spermatophyta</taxon>
        <taxon>Magnoliopsida</taxon>
        <taxon>Liliopsida</taxon>
        <taxon>Asparagales</taxon>
        <taxon>Orchidaceae</taxon>
        <taxon>Epidendroideae</taxon>
        <taxon>Malaxideae</taxon>
        <taxon>Dendrobiinae</taxon>
        <taxon>Dendrobium</taxon>
    </lineage>
</organism>
<dbReference type="Proteomes" id="UP000233837">
    <property type="component" value="Unassembled WGS sequence"/>
</dbReference>
<gene>
    <name evidence="2" type="ORF">MA16_Dca026546</name>
</gene>
<dbReference type="AlphaFoldDB" id="A0A2I0V7Z3"/>
<feature type="region of interest" description="Disordered" evidence="1">
    <location>
        <begin position="1"/>
        <end position="21"/>
    </location>
</feature>